<evidence type="ECO:0000256" key="1">
    <source>
        <dbReference type="SAM" id="MobiDB-lite"/>
    </source>
</evidence>
<keyword evidence="3" id="KW-1185">Reference proteome</keyword>
<organism evidence="2 3">
    <name type="scientific">Rubroshorea leprosula</name>
    <dbReference type="NCBI Taxonomy" id="152421"/>
    <lineage>
        <taxon>Eukaryota</taxon>
        <taxon>Viridiplantae</taxon>
        <taxon>Streptophyta</taxon>
        <taxon>Embryophyta</taxon>
        <taxon>Tracheophyta</taxon>
        <taxon>Spermatophyta</taxon>
        <taxon>Magnoliopsida</taxon>
        <taxon>eudicotyledons</taxon>
        <taxon>Gunneridae</taxon>
        <taxon>Pentapetalae</taxon>
        <taxon>rosids</taxon>
        <taxon>malvids</taxon>
        <taxon>Malvales</taxon>
        <taxon>Dipterocarpaceae</taxon>
        <taxon>Rubroshorea</taxon>
    </lineage>
</organism>
<evidence type="ECO:0000313" key="3">
    <source>
        <dbReference type="Proteomes" id="UP001054252"/>
    </source>
</evidence>
<dbReference type="InterPro" id="IPR025322">
    <property type="entry name" value="PADRE_dom"/>
</dbReference>
<accession>A0AAV5LQ60</accession>
<sequence length="158" mass="17620">MGNCLVLQDKLIKVMKTDGKILEYQAPIKVHQVLSEFSGHALSESFPGLQHLLPDAELFSGNLYYLIPLPSSSSKVKKKVRFSIPEVDDEQGTGTVRIKLVISKQELQEMLHRKGLSVHEMISKAQSKQQSESKTVMADGDDNCRGWKPALESIVEVD</sequence>
<proteinExistence type="predicted"/>
<reference evidence="2 3" key="1">
    <citation type="journal article" date="2021" name="Commun. Biol.">
        <title>The genome of Shorea leprosula (Dipterocarpaceae) highlights the ecological relevance of drought in aseasonal tropical rainforests.</title>
        <authorList>
            <person name="Ng K.K.S."/>
            <person name="Kobayashi M.J."/>
            <person name="Fawcett J.A."/>
            <person name="Hatakeyama M."/>
            <person name="Paape T."/>
            <person name="Ng C.H."/>
            <person name="Ang C.C."/>
            <person name="Tnah L.H."/>
            <person name="Lee C.T."/>
            <person name="Nishiyama T."/>
            <person name="Sese J."/>
            <person name="O'Brien M.J."/>
            <person name="Copetti D."/>
            <person name="Mohd Noor M.I."/>
            <person name="Ong R.C."/>
            <person name="Putra M."/>
            <person name="Sireger I.Z."/>
            <person name="Indrioko S."/>
            <person name="Kosugi Y."/>
            <person name="Izuno A."/>
            <person name="Isagi Y."/>
            <person name="Lee S.L."/>
            <person name="Shimizu K.K."/>
        </authorList>
    </citation>
    <scope>NUCLEOTIDE SEQUENCE [LARGE SCALE GENOMIC DNA]</scope>
    <source>
        <strain evidence="2">214</strain>
    </source>
</reference>
<comment type="caution">
    <text evidence="2">The sequence shown here is derived from an EMBL/GenBank/DDBJ whole genome shotgun (WGS) entry which is preliminary data.</text>
</comment>
<feature type="compositionally biased region" description="Low complexity" evidence="1">
    <location>
        <begin position="125"/>
        <end position="134"/>
    </location>
</feature>
<dbReference type="PANTHER" id="PTHR33148:SF46">
    <property type="entry name" value="EMB|CAB85509.1"/>
    <property type="match status" value="1"/>
</dbReference>
<name>A0AAV5LQ60_9ROSI</name>
<dbReference type="AlphaFoldDB" id="A0AAV5LQ60"/>
<evidence type="ECO:0000313" key="2">
    <source>
        <dbReference type="EMBL" id="GKV38928.1"/>
    </source>
</evidence>
<dbReference type="Proteomes" id="UP001054252">
    <property type="component" value="Unassembled WGS sequence"/>
</dbReference>
<protein>
    <submittedName>
        <fullName evidence="2">Uncharacterized protein</fullName>
    </submittedName>
</protein>
<dbReference type="Pfam" id="PF14009">
    <property type="entry name" value="PADRE"/>
    <property type="match status" value="1"/>
</dbReference>
<gene>
    <name evidence="2" type="ORF">SLEP1_g46781</name>
</gene>
<dbReference type="EMBL" id="BPVZ01000131">
    <property type="protein sequence ID" value="GKV38928.1"/>
    <property type="molecule type" value="Genomic_DNA"/>
</dbReference>
<feature type="region of interest" description="Disordered" evidence="1">
    <location>
        <begin position="125"/>
        <end position="144"/>
    </location>
</feature>
<dbReference type="PANTHER" id="PTHR33148">
    <property type="entry name" value="PLASTID MOVEMENT IMPAIRED PROTEIN-RELATED"/>
    <property type="match status" value="1"/>
</dbReference>